<dbReference type="Pfam" id="PF01055">
    <property type="entry name" value="Glyco_hydro_31_2nd"/>
    <property type="match status" value="1"/>
</dbReference>
<dbReference type="SUPFAM" id="SSF51445">
    <property type="entry name" value="(Trans)glycosidases"/>
    <property type="match status" value="1"/>
</dbReference>
<reference evidence="7" key="1">
    <citation type="submission" date="2020-05" db="EMBL/GenBank/DDBJ databases">
        <authorList>
            <person name="Chiriac C."/>
            <person name="Salcher M."/>
            <person name="Ghai R."/>
            <person name="Kavagutti S V."/>
        </authorList>
    </citation>
    <scope>NUCLEOTIDE SEQUENCE</scope>
</reference>
<evidence type="ECO:0000259" key="2">
    <source>
        <dbReference type="Pfam" id="PF01055"/>
    </source>
</evidence>
<dbReference type="Gene3D" id="3.20.20.80">
    <property type="entry name" value="Glycosidases"/>
    <property type="match status" value="1"/>
</dbReference>
<dbReference type="InterPro" id="IPR013780">
    <property type="entry name" value="Glyco_hydro_b"/>
</dbReference>
<dbReference type="GO" id="GO:0004553">
    <property type="term" value="F:hydrolase activity, hydrolyzing O-glycosyl compounds"/>
    <property type="evidence" value="ECO:0007669"/>
    <property type="project" value="InterPro"/>
</dbReference>
<protein>
    <submittedName>
        <fullName evidence="7">Unannotated protein</fullName>
    </submittedName>
</protein>
<dbReference type="SUPFAM" id="SSF51011">
    <property type="entry name" value="Glycosyl hydrolase domain"/>
    <property type="match status" value="1"/>
</dbReference>
<dbReference type="Pfam" id="PF21568">
    <property type="entry name" value="AIMA-like_N"/>
    <property type="match status" value="1"/>
</dbReference>
<evidence type="ECO:0000313" key="7">
    <source>
        <dbReference type="EMBL" id="CAB5054794.1"/>
    </source>
</evidence>
<evidence type="ECO:0000313" key="6">
    <source>
        <dbReference type="EMBL" id="CAB5000227.1"/>
    </source>
</evidence>
<dbReference type="GO" id="GO:0030246">
    <property type="term" value="F:carbohydrate binding"/>
    <property type="evidence" value="ECO:0007669"/>
    <property type="project" value="InterPro"/>
</dbReference>
<name>A0A6J7TLL9_9ZZZZ</name>
<comment type="similarity">
    <text evidence="1">Belongs to the glycosyl hydrolase 31 family.</text>
</comment>
<dbReference type="InterPro" id="IPR051816">
    <property type="entry name" value="Glycosyl_Hydrolase_31"/>
</dbReference>
<dbReference type="Pfam" id="PF21365">
    <property type="entry name" value="Glyco_hydro_31_3rd"/>
    <property type="match status" value="1"/>
</dbReference>
<dbReference type="CDD" id="cd06597">
    <property type="entry name" value="GH31_transferase_CtsY"/>
    <property type="match status" value="1"/>
</dbReference>
<evidence type="ECO:0000259" key="4">
    <source>
        <dbReference type="Pfam" id="PF21568"/>
    </source>
</evidence>
<dbReference type="PANTHER" id="PTHR43863">
    <property type="entry name" value="HYDROLASE, PUTATIVE (AFU_ORTHOLOGUE AFUA_1G03140)-RELATED"/>
    <property type="match status" value="1"/>
</dbReference>
<evidence type="ECO:0000256" key="1">
    <source>
        <dbReference type="ARBA" id="ARBA00007806"/>
    </source>
</evidence>
<dbReference type="Gene3D" id="2.60.40.1760">
    <property type="entry name" value="glycosyl hydrolase (family 31)"/>
    <property type="match status" value="1"/>
</dbReference>
<dbReference type="EMBL" id="CAFBPE010000008">
    <property type="protein sequence ID" value="CAB5000227.1"/>
    <property type="molecule type" value="Genomic_DNA"/>
</dbReference>
<dbReference type="EMBL" id="CAEZZF010000005">
    <property type="protein sequence ID" value="CAB4743726.1"/>
    <property type="molecule type" value="Genomic_DNA"/>
</dbReference>
<feature type="domain" description="Glycosyl hydrolase family 31 C-terminal" evidence="3">
    <location>
        <begin position="646"/>
        <end position="726"/>
    </location>
</feature>
<organism evidence="7">
    <name type="scientific">freshwater metagenome</name>
    <dbReference type="NCBI Taxonomy" id="449393"/>
    <lineage>
        <taxon>unclassified sequences</taxon>
        <taxon>metagenomes</taxon>
        <taxon>ecological metagenomes</taxon>
    </lineage>
</organism>
<dbReference type="Gene3D" id="2.60.40.10">
    <property type="entry name" value="Immunoglobulins"/>
    <property type="match status" value="1"/>
</dbReference>
<evidence type="ECO:0000313" key="5">
    <source>
        <dbReference type="EMBL" id="CAB4743726.1"/>
    </source>
</evidence>
<feature type="domain" description="1,3-alpha-isomaltosidase-like N-terminal" evidence="4">
    <location>
        <begin position="8"/>
        <end position="119"/>
    </location>
</feature>
<feature type="domain" description="Glycoside hydrolase family 31 TIM barrel" evidence="2">
    <location>
        <begin position="285"/>
        <end position="635"/>
    </location>
</feature>
<dbReference type="PANTHER" id="PTHR43863:SF2">
    <property type="entry name" value="MALTASE-GLUCOAMYLASE"/>
    <property type="match status" value="1"/>
</dbReference>
<dbReference type="AlphaFoldDB" id="A0A6J7TLL9"/>
<dbReference type="GO" id="GO:0005975">
    <property type="term" value="P:carbohydrate metabolic process"/>
    <property type="evidence" value="ECO:0007669"/>
    <property type="project" value="InterPro"/>
</dbReference>
<dbReference type="CDD" id="cd14752">
    <property type="entry name" value="GH31_N"/>
    <property type="match status" value="1"/>
</dbReference>
<sequence>MLKHIPLGLGHPYRTEPFERVPHYPVALKPIKLRVCTTKSQKNVIATLQIKSGSHEFPMHSVGNAMSEDLGVFGTTAKELVSQSHLSDAAERSGEYSEWLQWEVEIPGHIIAHDFEYFFSSENEVSEIFSVLLSRWVSDCSHSIITTGPVLPLSGIEWLVDSKGTAHTLHFNLTISENNHVVGLGERFHSVDQLGELVDAVVYEEYKGQGHRTYLPTPFLNIIGASIGLHLNTSNPSRFSIGARDKSLIEIEVDLCVYDTVLEINSYSGTPTQVLKQYLDQVGLPAAPPDWIYSLWISSNEWNTQERVQREIAECFSAGIKPGVVVIEAWSDESTFTVFRDAQYPVTDGLTGLKADQITYPEDGAWPNPRQMIDELHNQDLRLILWQIPIIKEIGDPGSQAEVNWNYAIDNNLVVRDSHNDPYRVRGFWFRDGLLPDLTDSKVRKWWAEQRRYLVTELGVDGFKTDGGEHAWGQDLLYLDGTVGLEKNNTFPVHYAQTFHDLLKESGKDTVTFSRAGFTGSQKYPSFWAGDENSTWAAYRASINAGITASASGFFHWGWDIGGFSGDLPSPELYLRGTAMATFCPIMQIHSEFNHHKTPSNDRTPWNLARRYNDPVILETFRKFAQLREELLPYLSYEGKLALVTGRPLMAGLFFDFYDDPEIWSVPSEYMLGTSILVAPVTQPGVLTQNIYLPKGEWVSFWNDEEFSGEQWVQVPAPLDQIPAFILKDRADEIKNR</sequence>
<dbReference type="SUPFAM" id="SSF74650">
    <property type="entry name" value="Galactose mutarotase-like"/>
    <property type="match status" value="1"/>
</dbReference>
<dbReference type="EMBL" id="CAFBQN010000013">
    <property type="protein sequence ID" value="CAB5054794.1"/>
    <property type="molecule type" value="Genomic_DNA"/>
</dbReference>
<dbReference type="InterPro" id="IPR013783">
    <property type="entry name" value="Ig-like_fold"/>
</dbReference>
<evidence type="ECO:0000259" key="3">
    <source>
        <dbReference type="Pfam" id="PF21365"/>
    </source>
</evidence>
<proteinExistence type="inferred from homology"/>
<dbReference type="InterPro" id="IPR011013">
    <property type="entry name" value="Gal_mutarotase_sf_dom"/>
</dbReference>
<dbReference type="Gene3D" id="2.60.40.1180">
    <property type="entry name" value="Golgi alpha-mannosidase II"/>
    <property type="match status" value="1"/>
</dbReference>
<dbReference type="InterPro" id="IPR017853">
    <property type="entry name" value="GH"/>
</dbReference>
<accession>A0A6J7TLL9</accession>
<dbReference type="InterPro" id="IPR048488">
    <property type="entry name" value="AIMA-like_N"/>
</dbReference>
<dbReference type="InterPro" id="IPR048395">
    <property type="entry name" value="Glyco_hydro_31_C"/>
</dbReference>
<gene>
    <name evidence="5" type="ORF">UFOPK2837_00170</name>
    <name evidence="6" type="ORF">UFOPK4065_00218</name>
    <name evidence="7" type="ORF">UFOPK4319_00350</name>
</gene>
<dbReference type="InterPro" id="IPR000322">
    <property type="entry name" value="Glyco_hydro_31_TIM"/>
</dbReference>